<organism evidence="8 9">
    <name type="scientific">Nonomuraea pusilla</name>
    <dbReference type="NCBI Taxonomy" id="46177"/>
    <lineage>
        <taxon>Bacteria</taxon>
        <taxon>Bacillati</taxon>
        <taxon>Actinomycetota</taxon>
        <taxon>Actinomycetes</taxon>
        <taxon>Streptosporangiales</taxon>
        <taxon>Streptosporangiaceae</taxon>
        <taxon>Nonomuraea</taxon>
    </lineage>
</organism>
<evidence type="ECO:0000256" key="1">
    <source>
        <dbReference type="ARBA" id="ARBA00022729"/>
    </source>
</evidence>
<feature type="region of interest" description="Disordered" evidence="5">
    <location>
        <begin position="538"/>
        <end position="562"/>
    </location>
</feature>
<evidence type="ECO:0000256" key="6">
    <source>
        <dbReference type="SAM" id="SignalP"/>
    </source>
</evidence>
<dbReference type="Gene3D" id="2.60.120.200">
    <property type="match status" value="2"/>
</dbReference>
<dbReference type="RefSeq" id="WP_091097568.1">
    <property type="nucleotide sequence ID" value="NZ_FOBF01000001.1"/>
</dbReference>
<feature type="domain" description="Fibronectin type-III" evidence="7">
    <location>
        <begin position="1011"/>
        <end position="1107"/>
    </location>
</feature>
<feature type="signal peptide" evidence="6">
    <location>
        <begin position="1"/>
        <end position="37"/>
    </location>
</feature>
<evidence type="ECO:0000256" key="5">
    <source>
        <dbReference type="SAM" id="MobiDB-lite"/>
    </source>
</evidence>
<keyword evidence="3" id="KW-0326">Glycosidase</keyword>
<dbReference type="Gene3D" id="2.60.40.10">
    <property type="entry name" value="Immunoglobulins"/>
    <property type="match status" value="1"/>
</dbReference>
<feature type="region of interest" description="Disordered" evidence="5">
    <location>
        <begin position="805"/>
        <end position="824"/>
    </location>
</feature>
<feature type="region of interest" description="Disordered" evidence="5">
    <location>
        <begin position="35"/>
        <end position="55"/>
    </location>
</feature>
<feature type="compositionally biased region" description="Low complexity" evidence="5">
    <location>
        <begin position="547"/>
        <end position="557"/>
    </location>
</feature>
<dbReference type="SUPFAM" id="SSF49899">
    <property type="entry name" value="Concanavalin A-like lectins/glucanases"/>
    <property type="match status" value="2"/>
</dbReference>
<dbReference type="Pfam" id="PF13205">
    <property type="entry name" value="Big_5"/>
    <property type="match status" value="2"/>
</dbReference>
<dbReference type="OrthoDB" id="2751008at2"/>
<dbReference type="PANTHER" id="PTHR42535">
    <property type="entry name" value="OOKINETE PROTEIN, PUTATIVE-RELATED"/>
    <property type="match status" value="1"/>
</dbReference>
<dbReference type="InterPro" id="IPR006558">
    <property type="entry name" value="LamG-like"/>
</dbReference>
<proteinExistence type="predicted"/>
<keyword evidence="1 6" id="KW-0732">Signal</keyword>
<feature type="region of interest" description="Disordered" evidence="5">
    <location>
        <begin position="999"/>
        <end position="1022"/>
    </location>
</feature>
<feature type="compositionally biased region" description="Low complexity" evidence="5">
    <location>
        <begin position="46"/>
        <end position="55"/>
    </location>
</feature>
<dbReference type="GO" id="GO:0016798">
    <property type="term" value="F:hydrolase activity, acting on glycosyl bonds"/>
    <property type="evidence" value="ECO:0007669"/>
    <property type="project" value="UniProtKB-KW"/>
</dbReference>
<dbReference type="EMBL" id="FOBF01000001">
    <property type="protein sequence ID" value="SEK30170.1"/>
    <property type="molecule type" value="Genomic_DNA"/>
</dbReference>
<feature type="compositionally biased region" description="Low complexity" evidence="5">
    <location>
        <begin position="1003"/>
        <end position="1021"/>
    </location>
</feature>
<dbReference type="SMART" id="SM00060">
    <property type="entry name" value="FN3"/>
    <property type="match status" value="2"/>
</dbReference>
<evidence type="ECO:0000256" key="4">
    <source>
        <dbReference type="ARBA" id="ARBA00023326"/>
    </source>
</evidence>
<sequence>MNARRLAPGLSTRTRRRGALIAALTLPLSLMSAPAIAQGPTPPPATASETTAGTTEPTLKAAWDQAAKTGKPVEVPTHSTETMKVWANPDGKNMRAELHTRPVQLKNAASGTWEPIDTRIVTRDGKLQATRVKTPLTFGGRGAKQLVSAPGKHGEIGLGVTRALPEPKVSGNAVTYPDAVAPGADLVVLAQADGFISQVVFRQRPAGPVTVRLPLTLPEGTTFGKTSQGLPQLKDAKGKAKAAPIVLTATDAKVEAAPDQGRTHSVKAQVETTGKTSELVFTPDEKFLADPAVTYPVTVAASSTWFGGGAPDDAWISKNDPYNNNSAAGYLRAGTTSTSADIARVYLKFNTSDPVLKGATVNDADLRIWNYKSGGPNGQLCGETMGAGIQAARVTSAWNLNGTVDSLDWYNQPSSTAPETVNRAGYNYDADPATWCAKDEELFYEVTAMTRAWIQQGEANHGIVLKAASETAAINWRQYYSSQFGGGSPYPGYRHPPALIITYTPAPTHPEGHTLLSDSPIDMDTLTDAEANAMVTQVSTVSPEVPATTTEESSAVRAEAESPFNVLPEGSLPLDEETWEDMDPTPGQPPTVTQQIPGKDATEVNPGTLIAVQFDEPVTDTQISVKDSSGTAVAGTMSADPQATLATFTPAQRLAENMAYTVEVTGATDVAGSTMAPYSWTFTTGGADTTAPSVAGTDPADQATNVPLNTEIKVTFNEAVSEVQITVKDASDTPVQGTVAGGPSRWTFKPASPLAASKAHRVDVSGAKDASGNVMAPYTWSFTTGADTPPPVPGLVAAYGMNEGSGTSVADSSGQNNPGTGSSTAWANGKYGKALSFDGSSSMVTVAHAASLRLTTGMTLSAWVNPTTVTGAAWRSVVTKELSSNGASYALYAANGGTVPSGWVQTDPDTSATADGLSPLPVNSWSHLALTYDGAALRLFVNGQQINQTSLSGSLYDDGNPLRIGGNVAWNEYFSGLIDEVRIYNRAQTAAEIQTDMTTPIGQAAPPDTQAPTAPGSLAATGGSGGAQLTWTASTDNVGVTGYRIHRFTTPGFTPSAANQVGSVTASTFTDGGLAAGTYYYQVLATDAAGNLSPSSNEVSAAVTAPPATPGLVAAYGMNEGSGSIVGDSSGQHNTGAASDTTWANGKHGKALSFNGASSWVTVPHAQSLRLANTLTLSAWVRPAAVDAWHTVLMKENASGPAYGLYASYGGVPLGWLSNATTFKSVVGDDPLPINEWSHLAVTYNGTIITLYLNGTQIDQTPMTGNLADDGGVLRLGGNNIWLDEFYSGLIDEVRIYNRVQTAAEIQADMNAPIGAAATSTATQQQRLNAATDPAPAIDRLTVDGGRTVDGATLASTLTPRLTTWLSAGREGDAKVEVEIAGKPTKSAKAGEARTDRRLIWSGEVTAKPGDTRVSLQVPEGKLRDGEKARWRARIVTDQQTEAGGWTAWSQLAVTTAASQEPAKTSAAIASESAQAMLAPSDFPYDPITFAQCWQNMNRASRVGGYTKNSFNWCGSWYLHQTRERESKIFGFVEVEQNTGVVGYRFSYAIRTAVGNKVADKKGDSDTVKAQKRANAEVGARNIEVWVIIDQVKPFDNLPDSAAMHANGKLTVDFQIKGDPGGSCKPLAGHDNSAVTRTLQNWNNYSHHFRFTSDKLASTGANRVSTCTLIPRLYYEGSLEGEEDGYIYNKRDEVGVIKKSFRCDTSELVLMYYGGCIFPEITPVLGLSTADRLLYKGRMIDNKAKLHAVHIKEAMTSGKRIPGSPDRIAQNPLSPTPLTRAWPGKNAGEVEYENRQVVNRTCTERFGPGWYEANKEHCDEYPFASTLEGAANDDFDFSVKLIPECANCAAGSTQSIFWMRYRVLPGDTFYVKIYDGQPPAQ</sequence>
<keyword evidence="4" id="KW-0624">Polysaccharide degradation</keyword>
<dbReference type="STRING" id="46177.SAMN05660976_00208"/>
<reference evidence="8 9" key="1">
    <citation type="submission" date="2016-10" db="EMBL/GenBank/DDBJ databases">
        <authorList>
            <person name="de Groot N.N."/>
        </authorList>
    </citation>
    <scope>NUCLEOTIDE SEQUENCE [LARGE SCALE GENOMIC DNA]</scope>
    <source>
        <strain evidence="8 9">DSM 43357</strain>
    </source>
</reference>
<dbReference type="Proteomes" id="UP000198953">
    <property type="component" value="Unassembled WGS sequence"/>
</dbReference>
<evidence type="ECO:0000259" key="7">
    <source>
        <dbReference type="PROSITE" id="PS50853"/>
    </source>
</evidence>
<evidence type="ECO:0000313" key="9">
    <source>
        <dbReference type="Proteomes" id="UP000198953"/>
    </source>
</evidence>
<dbReference type="InterPro" id="IPR029476">
    <property type="entry name" value="DNase_NucA_NucB"/>
</dbReference>
<protein>
    <submittedName>
        <fullName evidence="8">Deoxyribonuclease NucA/NucB</fullName>
    </submittedName>
</protein>
<dbReference type="NCBIfam" id="NF033679">
    <property type="entry name" value="DNRLRE_dom"/>
    <property type="match status" value="1"/>
</dbReference>
<dbReference type="InterPro" id="IPR013320">
    <property type="entry name" value="ConA-like_dom_sf"/>
</dbReference>
<accession>A0A1H7G145</accession>
<dbReference type="PROSITE" id="PS50853">
    <property type="entry name" value="FN3"/>
    <property type="match status" value="1"/>
</dbReference>
<dbReference type="PANTHER" id="PTHR42535:SF2">
    <property type="entry name" value="CHROMOSOME UNDETERMINED SCAFFOLD_146, WHOLE GENOME SHOTGUN SEQUENCE"/>
    <property type="match status" value="1"/>
</dbReference>
<keyword evidence="4" id="KW-0119">Carbohydrate metabolism</keyword>
<evidence type="ECO:0000256" key="2">
    <source>
        <dbReference type="ARBA" id="ARBA00023157"/>
    </source>
</evidence>
<dbReference type="InterPro" id="IPR013783">
    <property type="entry name" value="Ig-like_fold"/>
</dbReference>
<evidence type="ECO:0000256" key="3">
    <source>
        <dbReference type="ARBA" id="ARBA00023295"/>
    </source>
</evidence>
<dbReference type="InterPro" id="IPR036116">
    <property type="entry name" value="FN3_sf"/>
</dbReference>
<dbReference type="InterPro" id="IPR032812">
    <property type="entry name" value="SbsA_Ig"/>
</dbReference>
<keyword evidence="9" id="KW-1185">Reference proteome</keyword>
<dbReference type="SMART" id="SM00560">
    <property type="entry name" value="LamGL"/>
    <property type="match status" value="2"/>
</dbReference>
<feature type="chain" id="PRO_5011547961" evidence="6">
    <location>
        <begin position="38"/>
        <end position="1881"/>
    </location>
</feature>
<name>A0A1H7G145_9ACTN</name>
<dbReference type="Gene3D" id="2.60.40.1220">
    <property type="match status" value="2"/>
</dbReference>
<keyword evidence="3" id="KW-0378">Hydrolase</keyword>
<dbReference type="GO" id="GO:0000272">
    <property type="term" value="P:polysaccharide catabolic process"/>
    <property type="evidence" value="ECO:0007669"/>
    <property type="project" value="UniProtKB-KW"/>
</dbReference>
<dbReference type="Pfam" id="PF14040">
    <property type="entry name" value="DNase_NucA_NucB"/>
    <property type="match status" value="1"/>
</dbReference>
<dbReference type="Pfam" id="PF13385">
    <property type="entry name" value="Laminin_G_3"/>
    <property type="match status" value="2"/>
</dbReference>
<evidence type="ECO:0000313" key="8">
    <source>
        <dbReference type="EMBL" id="SEK30170.1"/>
    </source>
</evidence>
<gene>
    <name evidence="8" type="ORF">SAMN05660976_00208</name>
</gene>
<keyword evidence="2" id="KW-1015">Disulfide bond</keyword>
<dbReference type="InterPro" id="IPR014755">
    <property type="entry name" value="Cu-Rt/internalin_Ig-like"/>
</dbReference>
<dbReference type="InterPro" id="IPR003961">
    <property type="entry name" value="FN3_dom"/>
</dbReference>
<dbReference type="SUPFAM" id="SSF49265">
    <property type="entry name" value="Fibronectin type III"/>
    <property type="match status" value="1"/>
</dbReference>